<comment type="caution">
    <text evidence="2">The sequence shown here is derived from an EMBL/GenBank/DDBJ whole genome shotgun (WGS) entry which is preliminary data.</text>
</comment>
<proteinExistence type="predicted"/>
<accession>A0ABU5HBW4</accession>
<dbReference type="EMBL" id="JAXIVS010000010">
    <property type="protein sequence ID" value="MDY7230307.1"/>
    <property type="molecule type" value="Genomic_DNA"/>
</dbReference>
<evidence type="ECO:0000313" key="3">
    <source>
        <dbReference type="Proteomes" id="UP001291309"/>
    </source>
</evidence>
<gene>
    <name evidence="2" type="ORF">SYV04_28175</name>
</gene>
<feature type="region of interest" description="Disordered" evidence="1">
    <location>
        <begin position="22"/>
        <end position="51"/>
    </location>
</feature>
<protein>
    <submittedName>
        <fullName evidence="2">Uncharacterized protein</fullName>
    </submittedName>
</protein>
<dbReference type="Proteomes" id="UP001291309">
    <property type="component" value="Unassembled WGS sequence"/>
</dbReference>
<reference evidence="2 3" key="1">
    <citation type="submission" date="2023-12" db="EMBL/GenBank/DDBJ databases">
        <title>the genome sequence of Hyalangium sp. s54d21.</title>
        <authorList>
            <person name="Zhang X."/>
        </authorList>
    </citation>
    <scope>NUCLEOTIDE SEQUENCE [LARGE SCALE GENOMIC DNA]</scope>
    <source>
        <strain evidence="3">s54d21</strain>
    </source>
</reference>
<name>A0ABU5HBW4_9BACT</name>
<dbReference type="RefSeq" id="WP_321549027.1">
    <property type="nucleotide sequence ID" value="NZ_JAXIVS010000010.1"/>
</dbReference>
<organism evidence="2 3">
    <name type="scientific">Hyalangium rubrum</name>
    <dbReference type="NCBI Taxonomy" id="3103134"/>
    <lineage>
        <taxon>Bacteria</taxon>
        <taxon>Pseudomonadati</taxon>
        <taxon>Myxococcota</taxon>
        <taxon>Myxococcia</taxon>
        <taxon>Myxococcales</taxon>
        <taxon>Cystobacterineae</taxon>
        <taxon>Archangiaceae</taxon>
        <taxon>Hyalangium</taxon>
    </lineage>
</organism>
<sequence length="131" mass="13851">MKKEFVVAGMLGVLAAPDVRAEEARQQPAEQARVPEEASRSPRAGGAASEDAILGTVRSFGQGRLLMVDPSGRLFEFGVDQRTQLIGQGGVAGALRALEEGAAVRAVAEEGVDEPRLRSLEVFQPPSAPER</sequence>
<evidence type="ECO:0000313" key="2">
    <source>
        <dbReference type="EMBL" id="MDY7230307.1"/>
    </source>
</evidence>
<evidence type="ECO:0000256" key="1">
    <source>
        <dbReference type="SAM" id="MobiDB-lite"/>
    </source>
</evidence>
<keyword evidence="3" id="KW-1185">Reference proteome</keyword>